<evidence type="ECO:0000313" key="3">
    <source>
        <dbReference type="Proteomes" id="UP000035444"/>
    </source>
</evidence>
<keyword evidence="1" id="KW-0472">Membrane</keyword>
<gene>
    <name evidence="2" type="ORF">WH96_11255</name>
</gene>
<keyword evidence="1" id="KW-0812">Transmembrane</keyword>
<accession>A0A0H2MER1</accession>
<reference evidence="2 3" key="1">
    <citation type="submission" date="2015-03" db="EMBL/GenBank/DDBJ databases">
        <title>Genome Sequence of Kiloniella spongiae MEBiC09566, isolated from a marine sponge.</title>
        <authorList>
            <person name="Shao Z."/>
            <person name="Wang L."/>
            <person name="Li X."/>
        </authorList>
    </citation>
    <scope>NUCLEOTIDE SEQUENCE [LARGE SCALE GENOMIC DNA]</scope>
    <source>
        <strain evidence="2 3">MEBiC09566</strain>
    </source>
</reference>
<evidence type="ECO:0000256" key="1">
    <source>
        <dbReference type="SAM" id="Phobius"/>
    </source>
</evidence>
<proteinExistence type="predicted"/>
<sequence>MRSRNVRIFLEGKTVPKSFLILGYAEWLKPPMIYRLVQVKILAFYILLCAKTFCLHAGCLKRRVFGKLPMEVQPYRSRPEGPLIPKLSSGERCLYLVVAEQDWH</sequence>
<dbReference type="Proteomes" id="UP000035444">
    <property type="component" value="Unassembled WGS sequence"/>
</dbReference>
<name>A0A0H2MER1_9PROT</name>
<evidence type="ECO:0000313" key="2">
    <source>
        <dbReference type="EMBL" id="KLN60994.1"/>
    </source>
</evidence>
<protein>
    <submittedName>
        <fullName evidence="2">Uncharacterized protein</fullName>
    </submittedName>
</protein>
<keyword evidence="1" id="KW-1133">Transmembrane helix</keyword>
<dbReference type="EMBL" id="LAQL01000006">
    <property type="protein sequence ID" value="KLN60994.1"/>
    <property type="molecule type" value="Genomic_DNA"/>
</dbReference>
<dbReference type="STRING" id="1489064.WH96_11255"/>
<dbReference type="AlphaFoldDB" id="A0A0H2MER1"/>
<comment type="caution">
    <text evidence="2">The sequence shown here is derived from an EMBL/GenBank/DDBJ whole genome shotgun (WGS) entry which is preliminary data.</text>
</comment>
<feature type="transmembrane region" description="Helical" evidence="1">
    <location>
        <begin position="41"/>
        <end position="60"/>
    </location>
</feature>
<organism evidence="2 3">
    <name type="scientific">Kiloniella spongiae</name>
    <dbReference type="NCBI Taxonomy" id="1489064"/>
    <lineage>
        <taxon>Bacteria</taxon>
        <taxon>Pseudomonadati</taxon>
        <taxon>Pseudomonadota</taxon>
        <taxon>Alphaproteobacteria</taxon>
        <taxon>Rhodospirillales</taxon>
        <taxon>Kiloniellaceae</taxon>
        <taxon>Kiloniella</taxon>
    </lineage>
</organism>
<keyword evidence="3" id="KW-1185">Reference proteome</keyword>